<keyword evidence="2" id="KW-1133">Transmembrane helix</keyword>
<organism evidence="3 4">
    <name type="scientific">Streptomyces bugieae</name>
    <dbReference type="NCBI Taxonomy" id="3098223"/>
    <lineage>
        <taxon>Bacteria</taxon>
        <taxon>Bacillati</taxon>
        <taxon>Actinomycetota</taxon>
        <taxon>Actinomycetes</taxon>
        <taxon>Kitasatosporales</taxon>
        <taxon>Streptomycetaceae</taxon>
        <taxon>Streptomyces</taxon>
    </lineage>
</organism>
<gene>
    <name evidence="3" type="ORF">V2J85_40380</name>
</gene>
<dbReference type="EMBL" id="JAZBJP010000100">
    <property type="protein sequence ID" value="MEE4425520.1"/>
    <property type="molecule type" value="Genomic_DNA"/>
</dbReference>
<proteinExistence type="predicted"/>
<feature type="region of interest" description="Disordered" evidence="1">
    <location>
        <begin position="60"/>
        <end position="102"/>
    </location>
</feature>
<keyword evidence="2" id="KW-0472">Membrane</keyword>
<protein>
    <submittedName>
        <fullName evidence="3">HTTM domain-containing protein</fullName>
    </submittedName>
</protein>
<reference evidence="3 4" key="1">
    <citation type="submission" date="2023-12" db="EMBL/GenBank/DDBJ databases">
        <title>30 novel species of actinomycetes from the DSMZ collection.</title>
        <authorList>
            <person name="Nouioui I."/>
        </authorList>
    </citation>
    <scope>NUCLEOTIDE SEQUENCE [LARGE SCALE GENOMIC DNA]</scope>
    <source>
        <strain evidence="3 4">DSM 41528</strain>
    </source>
</reference>
<evidence type="ECO:0000313" key="3">
    <source>
        <dbReference type="EMBL" id="MEE4425520.1"/>
    </source>
</evidence>
<comment type="caution">
    <text evidence="3">The sequence shown here is derived from an EMBL/GenBank/DDBJ whole genome shotgun (WGS) entry which is preliminary data.</text>
</comment>
<evidence type="ECO:0000313" key="4">
    <source>
        <dbReference type="Proteomes" id="UP001307760"/>
    </source>
</evidence>
<evidence type="ECO:0000256" key="1">
    <source>
        <dbReference type="SAM" id="MobiDB-lite"/>
    </source>
</evidence>
<feature type="transmembrane region" description="Helical" evidence="2">
    <location>
        <begin position="12"/>
        <end position="43"/>
    </location>
</feature>
<keyword evidence="4" id="KW-1185">Reference proteome</keyword>
<name>A0ABU7P4J3_9ACTN</name>
<dbReference type="Proteomes" id="UP001307760">
    <property type="component" value="Unassembled WGS sequence"/>
</dbReference>
<feature type="compositionally biased region" description="Gly residues" evidence="1">
    <location>
        <begin position="82"/>
        <end position="102"/>
    </location>
</feature>
<sequence>NVLLVIMIGEHAGIALLLGLPFFSMAMIAADAVFLPTAFLVWLGGRAALGRQRLLGRLPRRWRPAGDGGPPGVPTARPAPEGRGGTGEAPPHGGGGGHTLVG</sequence>
<keyword evidence="2" id="KW-0812">Transmembrane</keyword>
<feature type="non-terminal residue" evidence="3">
    <location>
        <position position="1"/>
    </location>
</feature>
<accession>A0ABU7P4J3</accession>
<evidence type="ECO:0000256" key="2">
    <source>
        <dbReference type="SAM" id="Phobius"/>
    </source>
</evidence>